<evidence type="ECO:0000313" key="2">
    <source>
        <dbReference type="Proteomes" id="UP000501727"/>
    </source>
</evidence>
<reference evidence="2" key="1">
    <citation type="journal article" date="2020" name="Microbiol. Resour. Announc.">
        <title>Complete Genome Sequence of Adlercreutzia sp. Strain 8CFCBH1, a Potent Producer of Equol, Isolated from Healthy Japanese Feces.</title>
        <authorList>
            <person name="Ogata Y."/>
            <person name="Sakamoto M."/>
            <person name="Ohkuma M."/>
            <person name="Hattori M."/>
            <person name="Suda W."/>
        </authorList>
    </citation>
    <scope>NUCLEOTIDE SEQUENCE [LARGE SCALE GENOMIC DNA]</scope>
    <source>
        <strain evidence="2">8CFCBH1</strain>
    </source>
</reference>
<sequence>MQRVHIAEQPPYVALDIGADIALVEYREVRVLPRKDTWHRAGDHGGEQLRHRARASFSFALLPEINVEREGTGDEAQEFNLSQRRERENGRAARKRFAGQFHKLELLRAREPERAGRRPAIDHHLDFAEKLRRILYFVHHYGWPMNLEEHCRIGGCQLAVGEVVQGDNLDRFVALFKHVLEHRRFAHLARTGDEDDRELVGYAADEWLHGAIDIAHESSCLG</sequence>
<dbReference type="KEGG" id="ahat:ADCFC_20240"/>
<name>A0A6F8SMS8_9ACTN</name>
<evidence type="ECO:0000313" key="1">
    <source>
        <dbReference type="EMBL" id="BCA89405.1"/>
    </source>
</evidence>
<organism evidence="1 2">
    <name type="scientific">Adlercreutzia hattorii</name>
    <dbReference type="NCBI Taxonomy" id="2707299"/>
    <lineage>
        <taxon>Bacteria</taxon>
        <taxon>Bacillati</taxon>
        <taxon>Actinomycetota</taxon>
        <taxon>Coriobacteriia</taxon>
        <taxon>Eggerthellales</taxon>
        <taxon>Eggerthellaceae</taxon>
        <taxon>Adlercreutzia</taxon>
    </lineage>
</organism>
<gene>
    <name evidence="1" type="ORF">ADCFC_19020</name>
</gene>
<dbReference type="Proteomes" id="UP000501727">
    <property type="component" value="Chromosome"/>
</dbReference>
<proteinExistence type="predicted"/>
<protein>
    <submittedName>
        <fullName evidence="1">Uncharacterized protein</fullName>
    </submittedName>
</protein>
<dbReference type="AlphaFoldDB" id="A0A6F8SMS8"/>
<dbReference type="EMBL" id="AP022829">
    <property type="protein sequence ID" value="BCA89405.1"/>
    <property type="molecule type" value="Genomic_DNA"/>
</dbReference>
<reference evidence="2" key="2">
    <citation type="submission" date="2020-03" db="EMBL/GenBank/DDBJ databases">
        <title>Complete Genome Sequence of Adlercreutzia sp. strain 8CFCBH1 Producing Equol, Isolated from Healthy Japanese Feces.</title>
        <authorList>
            <person name="Ogata Y."/>
            <person name="Sakamoto M."/>
            <person name="Ohkuma M."/>
            <person name="Hattori M."/>
            <person name="Suda W."/>
        </authorList>
    </citation>
    <scope>NUCLEOTIDE SEQUENCE [LARGE SCALE GENOMIC DNA]</scope>
    <source>
        <strain evidence="2">8CFCBH1</strain>
    </source>
</reference>
<keyword evidence="2" id="KW-1185">Reference proteome</keyword>
<accession>A0A6F8SMS8</accession>